<gene>
    <name evidence="2" type="ORF">Cocul_01715</name>
</gene>
<feature type="chain" id="PRO_5006187411" evidence="1">
    <location>
        <begin position="28"/>
        <end position="427"/>
    </location>
</feature>
<accession>A0A0Q0Z307</accession>
<keyword evidence="3" id="KW-1185">Reference proteome</keyword>
<dbReference type="SUPFAM" id="SSF53474">
    <property type="entry name" value="alpha/beta-Hydrolases"/>
    <property type="match status" value="1"/>
</dbReference>
<keyword evidence="1" id="KW-0732">Signal</keyword>
<dbReference type="AlphaFoldDB" id="A0A0Q0Z307"/>
<reference evidence="2 3" key="1">
    <citation type="submission" date="2015-10" db="EMBL/GenBank/DDBJ databases">
        <title>Corynebacteirum lowii and Corynebacterium oculi species nova, derived from human clinical disease and and emended description of Corynebacterium mastiditis.</title>
        <authorList>
            <person name="Bernard K."/>
            <person name="Pacheco A.L."/>
            <person name="Mcdougall C."/>
            <person name="Burtx T."/>
            <person name="Weibe D."/>
            <person name="Tyler S."/>
            <person name="Olson A.B."/>
            <person name="Cnockaert M."/>
            <person name="Eguchi H."/>
            <person name="Kuwahara T."/>
            <person name="Nakayama-Imaohji H."/>
            <person name="Boudewijins M."/>
            <person name="Van Hoecke F."/>
            <person name="Bernier A.-M."/>
            <person name="Vandamme P."/>
        </authorList>
    </citation>
    <scope>NUCLEOTIDE SEQUENCE [LARGE SCALE GENOMIC DNA]</scope>
    <source>
        <strain evidence="2 3">NML 130210</strain>
    </source>
</reference>
<dbReference type="GO" id="GO:0004806">
    <property type="term" value="F:triacylglycerol lipase activity"/>
    <property type="evidence" value="ECO:0007669"/>
    <property type="project" value="InterPro"/>
</dbReference>
<name>A0A0Q0Z307_9CORY</name>
<evidence type="ECO:0000256" key="1">
    <source>
        <dbReference type="SAM" id="SignalP"/>
    </source>
</evidence>
<dbReference type="RefSeq" id="WP_055122815.1">
    <property type="nucleotide sequence ID" value="NZ_LKST01000003.1"/>
</dbReference>
<dbReference type="Gene3D" id="3.40.50.1820">
    <property type="entry name" value="alpha/beta hydrolase"/>
    <property type="match status" value="1"/>
</dbReference>
<dbReference type="STRING" id="1544416.Cocul_01715"/>
<dbReference type="Gene3D" id="1.10.260.130">
    <property type="match status" value="1"/>
</dbReference>
<sequence>MDISFVKKIVSFLLTAALVLPSLPAYAATPIFDPHDPFYLPPAELPAAGEIIRAAPAPDLQPPGWPATTRRILYSSTLITEQPAAVSGTLLEPTLPWTGPGPRPTLVIAPGTRGAGDACAPSRGLFSINAQTAALGINYELPIAHLGLLAGVRVVMTDYVGLGTPGAHTYAHNREEGRAVLDAARAALRATGSPAEAPVGLWGYSQGGGATAAAAELASAYAPELHIAGTFAGAPPANLPVVINSIEGNSIFGVLGMAVAGFAERNPSIFREEIAPLLNEEGRRYFAHTPEMCIPDAMAAWGGRRSRELTTTGESFFEVAARSPILWQALTAQNLGQAAPTGPVLIRSGINDDTIPHSQVRDLAATYCAAGVPVSFSTDPLPTTLPGSTLNHALPLFQGIEPSLAYLLERFRGAPAPNDCRDLLPPG</sequence>
<feature type="signal peptide" evidence="1">
    <location>
        <begin position="1"/>
        <end position="27"/>
    </location>
</feature>
<dbReference type="GO" id="GO:0016042">
    <property type="term" value="P:lipid catabolic process"/>
    <property type="evidence" value="ECO:0007669"/>
    <property type="project" value="InterPro"/>
</dbReference>
<protein>
    <submittedName>
        <fullName evidence="2">Putative inactive lipase</fullName>
    </submittedName>
</protein>
<dbReference type="OrthoDB" id="9798122at2"/>
<dbReference type="EMBL" id="LKST01000003">
    <property type="protein sequence ID" value="KQB83644.1"/>
    <property type="molecule type" value="Genomic_DNA"/>
</dbReference>
<proteinExistence type="predicted"/>
<evidence type="ECO:0000313" key="2">
    <source>
        <dbReference type="EMBL" id="KQB83644.1"/>
    </source>
</evidence>
<organism evidence="2 3">
    <name type="scientific">Corynebacterium oculi</name>
    <dbReference type="NCBI Taxonomy" id="1544416"/>
    <lineage>
        <taxon>Bacteria</taxon>
        <taxon>Bacillati</taxon>
        <taxon>Actinomycetota</taxon>
        <taxon>Actinomycetes</taxon>
        <taxon>Mycobacteriales</taxon>
        <taxon>Corynebacteriaceae</taxon>
        <taxon>Corynebacterium</taxon>
    </lineage>
</organism>
<comment type="caution">
    <text evidence="2">The sequence shown here is derived from an EMBL/GenBank/DDBJ whole genome shotgun (WGS) entry which is preliminary data.</text>
</comment>
<dbReference type="PATRIC" id="fig|1544416.3.peg.1715"/>
<dbReference type="PANTHER" id="PTHR34853:SF1">
    <property type="entry name" value="LIPASE 5"/>
    <property type="match status" value="1"/>
</dbReference>
<dbReference type="Proteomes" id="UP000050517">
    <property type="component" value="Unassembled WGS sequence"/>
</dbReference>
<dbReference type="InterPro" id="IPR005152">
    <property type="entry name" value="Lipase_secreted"/>
</dbReference>
<dbReference type="InterPro" id="IPR029058">
    <property type="entry name" value="AB_hydrolase_fold"/>
</dbReference>
<evidence type="ECO:0000313" key="3">
    <source>
        <dbReference type="Proteomes" id="UP000050517"/>
    </source>
</evidence>
<dbReference type="Pfam" id="PF03583">
    <property type="entry name" value="LIP"/>
    <property type="match status" value="1"/>
</dbReference>
<dbReference type="PIRSF" id="PIRSF029171">
    <property type="entry name" value="Esterase_LipA"/>
    <property type="match status" value="1"/>
</dbReference>
<dbReference type="PANTHER" id="PTHR34853">
    <property type="match status" value="1"/>
</dbReference>